<gene>
    <name evidence="2" type="ORF">GCM10009668_41190</name>
</gene>
<evidence type="ECO:0000256" key="1">
    <source>
        <dbReference type="SAM" id="MobiDB-lite"/>
    </source>
</evidence>
<dbReference type="Proteomes" id="UP001501581">
    <property type="component" value="Unassembled WGS sequence"/>
</dbReference>
<keyword evidence="3" id="KW-1185">Reference proteome</keyword>
<comment type="caution">
    <text evidence="2">The sequence shown here is derived from an EMBL/GenBank/DDBJ whole genome shotgun (WGS) entry which is preliminary data.</text>
</comment>
<proteinExistence type="predicted"/>
<protein>
    <submittedName>
        <fullName evidence="2">Uncharacterized protein</fullName>
    </submittedName>
</protein>
<dbReference type="EMBL" id="BAAALG010000017">
    <property type="protein sequence ID" value="GAA1114448.1"/>
    <property type="molecule type" value="Genomic_DNA"/>
</dbReference>
<evidence type="ECO:0000313" key="3">
    <source>
        <dbReference type="Proteomes" id="UP001501581"/>
    </source>
</evidence>
<organism evidence="2 3">
    <name type="scientific">Nocardioides dubius</name>
    <dbReference type="NCBI Taxonomy" id="317019"/>
    <lineage>
        <taxon>Bacteria</taxon>
        <taxon>Bacillati</taxon>
        <taxon>Actinomycetota</taxon>
        <taxon>Actinomycetes</taxon>
        <taxon>Propionibacteriales</taxon>
        <taxon>Nocardioidaceae</taxon>
        <taxon>Nocardioides</taxon>
    </lineage>
</organism>
<evidence type="ECO:0000313" key="2">
    <source>
        <dbReference type="EMBL" id="GAA1114448.1"/>
    </source>
</evidence>
<feature type="region of interest" description="Disordered" evidence="1">
    <location>
        <begin position="53"/>
        <end position="81"/>
    </location>
</feature>
<name>A0ABN1U311_9ACTN</name>
<accession>A0ABN1U311</accession>
<sequence length="97" mass="10599">MPVRNEPVANAERIDCTVRRRSRLVGGTMVASSLMCVSRVQQVYLDVKISRGLSRPHPVFRPPSGQREPPQKCVTPAGGPAGVTMKRWLSARSGGCR</sequence>
<reference evidence="2 3" key="1">
    <citation type="journal article" date="2019" name="Int. J. Syst. Evol. Microbiol.">
        <title>The Global Catalogue of Microorganisms (GCM) 10K type strain sequencing project: providing services to taxonomists for standard genome sequencing and annotation.</title>
        <authorList>
            <consortium name="The Broad Institute Genomics Platform"/>
            <consortium name="The Broad Institute Genome Sequencing Center for Infectious Disease"/>
            <person name="Wu L."/>
            <person name="Ma J."/>
        </authorList>
    </citation>
    <scope>NUCLEOTIDE SEQUENCE [LARGE SCALE GENOMIC DNA]</scope>
    <source>
        <strain evidence="2 3">JCM 13008</strain>
    </source>
</reference>